<dbReference type="GO" id="GO:0032153">
    <property type="term" value="C:cell division site"/>
    <property type="evidence" value="ECO:0007669"/>
    <property type="project" value="UniProtKB-UniRule"/>
</dbReference>
<dbReference type="Pfam" id="PF08478">
    <property type="entry name" value="POTRA_1"/>
    <property type="match status" value="1"/>
</dbReference>
<comment type="similarity">
    <text evidence="8">Belongs to the FtsQ/DivIB family. FtsQ subfamily.</text>
</comment>
<dbReference type="EMBL" id="DWVP01000024">
    <property type="protein sequence ID" value="HJC86273.1"/>
    <property type="molecule type" value="Genomic_DNA"/>
</dbReference>
<organism evidence="11 12">
    <name type="scientific">Candidatus Corynebacterium faecigallinarum</name>
    <dbReference type="NCBI Taxonomy" id="2838528"/>
    <lineage>
        <taxon>Bacteria</taxon>
        <taxon>Bacillati</taxon>
        <taxon>Actinomycetota</taxon>
        <taxon>Actinomycetes</taxon>
        <taxon>Mycobacteriales</taxon>
        <taxon>Corynebacteriaceae</taxon>
        <taxon>Corynebacterium</taxon>
    </lineage>
</organism>
<evidence type="ECO:0000313" key="12">
    <source>
        <dbReference type="Proteomes" id="UP000823858"/>
    </source>
</evidence>
<evidence type="ECO:0000256" key="8">
    <source>
        <dbReference type="HAMAP-Rule" id="MF_00911"/>
    </source>
</evidence>
<feature type="region of interest" description="Disordered" evidence="9">
    <location>
        <begin position="1"/>
        <end position="26"/>
    </location>
</feature>
<keyword evidence="5 8" id="KW-1133">Transmembrane helix</keyword>
<evidence type="ECO:0000259" key="10">
    <source>
        <dbReference type="PROSITE" id="PS51779"/>
    </source>
</evidence>
<feature type="transmembrane region" description="Helical" evidence="8">
    <location>
        <begin position="31"/>
        <end position="54"/>
    </location>
</feature>
<evidence type="ECO:0000256" key="2">
    <source>
        <dbReference type="ARBA" id="ARBA00022475"/>
    </source>
</evidence>
<keyword evidence="7 8" id="KW-0131">Cell cycle</keyword>
<keyword evidence="2 8" id="KW-1003">Cell membrane</keyword>
<dbReference type="InterPro" id="IPR013685">
    <property type="entry name" value="POTRA_FtsQ_type"/>
</dbReference>
<comment type="caution">
    <text evidence="11">The sequence shown here is derived from an EMBL/GenBank/DDBJ whole genome shotgun (WGS) entry which is preliminary data.</text>
</comment>
<comment type="function">
    <text evidence="8">Essential cell division protein.</text>
</comment>
<keyword evidence="3 8" id="KW-0132">Cell division</keyword>
<dbReference type="GO" id="GO:0005886">
    <property type="term" value="C:plasma membrane"/>
    <property type="evidence" value="ECO:0007669"/>
    <property type="project" value="UniProtKB-SubCell"/>
</dbReference>
<dbReference type="PROSITE" id="PS51779">
    <property type="entry name" value="POTRA"/>
    <property type="match status" value="1"/>
</dbReference>
<dbReference type="GO" id="GO:0090529">
    <property type="term" value="P:cell septum assembly"/>
    <property type="evidence" value="ECO:0007669"/>
    <property type="project" value="InterPro"/>
</dbReference>
<evidence type="ECO:0000256" key="3">
    <source>
        <dbReference type="ARBA" id="ARBA00022618"/>
    </source>
</evidence>
<dbReference type="Pfam" id="PF03799">
    <property type="entry name" value="FtsQ_DivIB_C"/>
    <property type="match status" value="1"/>
</dbReference>
<reference evidence="11" key="2">
    <citation type="submission" date="2021-04" db="EMBL/GenBank/DDBJ databases">
        <authorList>
            <person name="Gilroy R."/>
        </authorList>
    </citation>
    <scope>NUCLEOTIDE SEQUENCE</scope>
    <source>
        <strain evidence="11">ChiHjej13B12-4958</strain>
    </source>
</reference>
<proteinExistence type="inferred from homology"/>
<dbReference type="PANTHER" id="PTHR37820">
    <property type="entry name" value="CELL DIVISION PROTEIN DIVIB"/>
    <property type="match status" value="1"/>
</dbReference>
<dbReference type="Gene3D" id="3.10.20.310">
    <property type="entry name" value="membrane protein fhac"/>
    <property type="match status" value="1"/>
</dbReference>
<dbReference type="HAMAP" id="MF_00911">
    <property type="entry name" value="FtsQ_subfam"/>
    <property type="match status" value="1"/>
</dbReference>
<evidence type="ECO:0000256" key="1">
    <source>
        <dbReference type="ARBA" id="ARBA00004370"/>
    </source>
</evidence>
<evidence type="ECO:0000256" key="6">
    <source>
        <dbReference type="ARBA" id="ARBA00023136"/>
    </source>
</evidence>
<dbReference type="InterPro" id="IPR050487">
    <property type="entry name" value="FtsQ_DivIB"/>
</dbReference>
<evidence type="ECO:0000313" key="11">
    <source>
        <dbReference type="EMBL" id="HJC86273.1"/>
    </source>
</evidence>
<dbReference type="Proteomes" id="UP000823858">
    <property type="component" value="Unassembled WGS sequence"/>
</dbReference>
<feature type="compositionally biased region" description="Basic and acidic residues" evidence="9">
    <location>
        <begin position="1"/>
        <end position="12"/>
    </location>
</feature>
<dbReference type="PANTHER" id="PTHR37820:SF1">
    <property type="entry name" value="CELL DIVISION PROTEIN FTSQ"/>
    <property type="match status" value="1"/>
</dbReference>
<evidence type="ECO:0000256" key="7">
    <source>
        <dbReference type="ARBA" id="ARBA00023306"/>
    </source>
</evidence>
<comment type="subcellular location">
    <subcellularLocation>
        <location evidence="8">Cell membrane</location>
        <topology evidence="8">Single-pass type II membrane protein</topology>
    </subcellularLocation>
    <subcellularLocation>
        <location evidence="1">Membrane</location>
    </subcellularLocation>
    <text evidence="8">Localizes to the division septum.</text>
</comment>
<evidence type="ECO:0000256" key="4">
    <source>
        <dbReference type="ARBA" id="ARBA00022692"/>
    </source>
</evidence>
<evidence type="ECO:0000256" key="5">
    <source>
        <dbReference type="ARBA" id="ARBA00022989"/>
    </source>
</evidence>
<keyword evidence="4 8" id="KW-0812">Transmembrane</keyword>
<evidence type="ECO:0000256" key="9">
    <source>
        <dbReference type="SAM" id="MobiDB-lite"/>
    </source>
</evidence>
<keyword evidence="6 8" id="KW-0472">Membrane</keyword>
<accession>A0A9D2QHN5</accession>
<feature type="domain" description="POTRA" evidence="10">
    <location>
        <begin position="54"/>
        <end position="122"/>
    </location>
</feature>
<sequence>MAEESTREDRRSRQPNRSNRPARPKRSRRPLVIAAAVVVVIAVLAAVALLSPLLHLREVTVEGADHLDQEEVVSVSGLSERENLLFADTDAAAAAVSGMPWVKTVTVSRSWPSTVVVDITEYQAVGYIERDGDPSVVDENGTVFLRGMAPEGTTRIDVNDAEDAGVDAAVAAAATVLAALHEGLRANVEMVEADSAEDITLHFASGREVHWGSADRAEEKAVATELVLTREGQRWNVSNPSVPSVR</sequence>
<gene>
    <name evidence="8" type="primary">ftsQ</name>
    <name evidence="11" type="ORF">H9751_12200</name>
</gene>
<protein>
    <recommendedName>
        <fullName evidence="8">Cell division protein FtsQ</fullName>
    </recommendedName>
</protein>
<dbReference type="AlphaFoldDB" id="A0A9D2QHN5"/>
<reference evidence="11" key="1">
    <citation type="journal article" date="2021" name="PeerJ">
        <title>Extensive microbial diversity within the chicken gut microbiome revealed by metagenomics and culture.</title>
        <authorList>
            <person name="Gilroy R."/>
            <person name="Ravi A."/>
            <person name="Getino M."/>
            <person name="Pursley I."/>
            <person name="Horton D.L."/>
            <person name="Alikhan N.F."/>
            <person name="Baker D."/>
            <person name="Gharbi K."/>
            <person name="Hall N."/>
            <person name="Watson M."/>
            <person name="Adriaenssens E.M."/>
            <person name="Foster-Nyarko E."/>
            <person name="Jarju S."/>
            <person name="Secka A."/>
            <person name="Antonio M."/>
            <person name="Oren A."/>
            <person name="Chaudhuri R.R."/>
            <person name="La Ragione R."/>
            <person name="Hildebrand F."/>
            <person name="Pallen M.J."/>
        </authorList>
    </citation>
    <scope>NUCLEOTIDE SEQUENCE</scope>
    <source>
        <strain evidence="11">ChiHjej13B12-4958</strain>
    </source>
</reference>
<dbReference type="GO" id="GO:0043093">
    <property type="term" value="P:FtsZ-dependent cytokinesis"/>
    <property type="evidence" value="ECO:0007669"/>
    <property type="project" value="UniProtKB-UniRule"/>
</dbReference>
<dbReference type="InterPro" id="IPR026579">
    <property type="entry name" value="FtsQ"/>
</dbReference>
<dbReference type="InterPro" id="IPR034746">
    <property type="entry name" value="POTRA"/>
</dbReference>
<name>A0A9D2QHN5_9CORY</name>
<dbReference type="InterPro" id="IPR005548">
    <property type="entry name" value="Cell_div_FtsQ/DivIB_C"/>
</dbReference>